<dbReference type="CDD" id="cd04693">
    <property type="entry name" value="NUDIX_Hydrolase"/>
    <property type="match status" value="1"/>
</dbReference>
<gene>
    <name evidence="2" type="ORF">SAMN04488127_2543</name>
</gene>
<feature type="domain" description="Nudix hydrolase" evidence="1">
    <location>
        <begin position="29"/>
        <end position="159"/>
    </location>
</feature>
<accession>A0A1H7B9K0</accession>
<evidence type="ECO:0000313" key="2">
    <source>
        <dbReference type="EMBL" id="SEJ70085.1"/>
    </source>
</evidence>
<dbReference type="Gene3D" id="3.90.79.10">
    <property type="entry name" value="Nucleoside Triphosphate Pyrophosphohydrolase"/>
    <property type="match status" value="1"/>
</dbReference>
<dbReference type="GO" id="GO:0016853">
    <property type="term" value="F:isomerase activity"/>
    <property type="evidence" value="ECO:0007669"/>
    <property type="project" value="UniProtKB-KW"/>
</dbReference>
<sequence length="180" mass="20990">MAELWDIYDAERMKTGRTMTRGGEFKEGDLHLVVHVCIFNREGKMLIQQRQTFKESWPGMWDLTAGGSATVGDSSQIAAARELEEELGIRLDLEGVRPQLTINFERGFNDVYLIEKEIDLRQLTLQYEEVRDAKWATADEIEAMIEDGTFIPYYPSLIRLLFDIRRQYGCRMTDRRQASW</sequence>
<dbReference type="OrthoDB" id="9786032at2"/>
<dbReference type="PANTHER" id="PTHR10885:SF0">
    <property type="entry name" value="ISOPENTENYL-DIPHOSPHATE DELTA-ISOMERASE"/>
    <property type="match status" value="1"/>
</dbReference>
<dbReference type="Pfam" id="PF00293">
    <property type="entry name" value="NUDIX"/>
    <property type="match status" value="1"/>
</dbReference>
<dbReference type="InterPro" id="IPR000086">
    <property type="entry name" value="NUDIX_hydrolase_dom"/>
</dbReference>
<organism evidence="2 3">
    <name type="scientific">Bhargavaea ginsengi</name>
    <dbReference type="NCBI Taxonomy" id="426757"/>
    <lineage>
        <taxon>Bacteria</taxon>
        <taxon>Bacillati</taxon>
        <taxon>Bacillota</taxon>
        <taxon>Bacilli</taxon>
        <taxon>Bacillales</taxon>
        <taxon>Caryophanaceae</taxon>
        <taxon>Bhargavaea</taxon>
    </lineage>
</organism>
<keyword evidence="2" id="KW-0413">Isomerase</keyword>
<protein>
    <submittedName>
        <fullName evidence="2">Isopentenyldiphosphate isomerase</fullName>
    </submittedName>
</protein>
<evidence type="ECO:0000313" key="3">
    <source>
        <dbReference type="Proteomes" id="UP000199200"/>
    </source>
</evidence>
<dbReference type="InterPro" id="IPR015797">
    <property type="entry name" value="NUDIX_hydrolase-like_dom_sf"/>
</dbReference>
<dbReference type="EMBL" id="FNZF01000005">
    <property type="protein sequence ID" value="SEJ70085.1"/>
    <property type="molecule type" value="Genomic_DNA"/>
</dbReference>
<dbReference type="STRING" id="426757.SAMN04488127_2543"/>
<dbReference type="AlphaFoldDB" id="A0A1H7B9K0"/>
<reference evidence="3" key="1">
    <citation type="submission" date="2016-10" db="EMBL/GenBank/DDBJ databases">
        <authorList>
            <person name="Varghese N."/>
            <person name="Submissions S."/>
        </authorList>
    </citation>
    <scope>NUCLEOTIDE SEQUENCE [LARGE SCALE GENOMIC DNA]</scope>
    <source>
        <strain evidence="3">CGMCC 1.6763</strain>
    </source>
</reference>
<keyword evidence="3" id="KW-1185">Reference proteome</keyword>
<dbReference type="PROSITE" id="PS51462">
    <property type="entry name" value="NUDIX"/>
    <property type="match status" value="1"/>
</dbReference>
<name>A0A1H7B9K0_9BACL</name>
<dbReference type="Proteomes" id="UP000199200">
    <property type="component" value="Unassembled WGS sequence"/>
</dbReference>
<dbReference type="RefSeq" id="WP_092054918.1">
    <property type="nucleotide sequence ID" value="NZ_FNZF01000005.1"/>
</dbReference>
<dbReference type="PANTHER" id="PTHR10885">
    <property type="entry name" value="ISOPENTENYL-DIPHOSPHATE DELTA-ISOMERASE"/>
    <property type="match status" value="1"/>
</dbReference>
<dbReference type="SUPFAM" id="SSF55811">
    <property type="entry name" value="Nudix"/>
    <property type="match status" value="1"/>
</dbReference>
<evidence type="ECO:0000259" key="1">
    <source>
        <dbReference type="PROSITE" id="PS51462"/>
    </source>
</evidence>
<proteinExistence type="predicted"/>